<dbReference type="PANTHER" id="PTHR41752:SF1">
    <property type="entry name" value="PROFILIN"/>
    <property type="match status" value="1"/>
</dbReference>
<dbReference type="PANTHER" id="PTHR41752">
    <property type="entry name" value="PROFILIN"/>
    <property type="match status" value="1"/>
</dbReference>
<evidence type="ECO:0000313" key="2">
    <source>
        <dbReference type="Proteomes" id="UP000247498"/>
    </source>
</evidence>
<name>A0A2V0PJ69_9CHLO</name>
<proteinExistence type="predicted"/>
<organism evidence="1 2">
    <name type="scientific">Raphidocelis subcapitata</name>
    <dbReference type="NCBI Taxonomy" id="307507"/>
    <lineage>
        <taxon>Eukaryota</taxon>
        <taxon>Viridiplantae</taxon>
        <taxon>Chlorophyta</taxon>
        <taxon>core chlorophytes</taxon>
        <taxon>Chlorophyceae</taxon>
        <taxon>CS clade</taxon>
        <taxon>Sphaeropleales</taxon>
        <taxon>Selenastraceae</taxon>
        <taxon>Raphidocelis</taxon>
    </lineage>
</organism>
<dbReference type="SUPFAM" id="SSF55770">
    <property type="entry name" value="Profilin (actin-binding protein)"/>
    <property type="match status" value="1"/>
</dbReference>
<comment type="caution">
    <text evidence="1">The sequence shown here is derived from an EMBL/GenBank/DDBJ whole genome shotgun (WGS) entry which is preliminary data.</text>
</comment>
<evidence type="ECO:0000313" key="1">
    <source>
        <dbReference type="EMBL" id="GBF99756.1"/>
    </source>
</evidence>
<dbReference type="AlphaFoldDB" id="A0A2V0PJ69"/>
<keyword evidence="2" id="KW-1185">Reference proteome</keyword>
<reference evidence="1 2" key="1">
    <citation type="journal article" date="2018" name="Sci. Rep.">
        <title>Raphidocelis subcapitata (=Pseudokirchneriella subcapitata) provides an insight into genome evolution and environmental adaptations in the Sphaeropleales.</title>
        <authorList>
            <person name="Suzuki S."/>
            <person name="Yamaguchi H."/>
            <person name="Nakajima N."/>
            <person name="Kawachi M."/>
        </authorList>
    </citation>
    <scope>NUCLEOTIDE SEQUENCE [LARGE SCALE GENOMIC DNA]</scope>
    <source>
        <strain evidence="1 2">NIES-35</strain>
    </source>
</reference>
<dbReference type="InParanoid" id="A0A2V0PJ69"/>
<accession>A0A2V0PJ69</accession>
<dbReference type="Proteomes" id="UP000247498">
    <property type="component" value="Unassembled WGS sequence"/>
</dbReference>
<protein>
    <submittedName>
        <fullName evidence="1">Uncharacterized protein</fullName>
    </submittedName>
</protein>
<dbReference type="OrthoDB" id="10259541at2759"/>
<gene>
    <name evidence="1" type="ORF">Rsub_12531</name>
</gene>
<sequence length="140" mass="15061">MASLEQRARAELPDAHSFLFFDGSCKVLASSFKANPAELKPLVAVLGDRAAAVRSGMVVDGHRYEVHRHHPPLVYGRTMGAHDPEDSVGAALCAVADATATGQPCYGFITYRMPNLSARMVPLLEAFCERHLRPAADGVS</sequence>
<dbReference type="InterPro" id="IPR036140">
    <property type="entry name" value="PFN_sf"/>
</dbReference>
<dbReference type="EMBL" id="BDRX01000171">
    <property type="protein sequence ID" value="GBF99756.1"/>
    <property type="molecule type" value="Genomic_DNA"/>
</dbReference>